<dbReference type="Pfam" id="PF00733">
    <property type="entry name" value="Asn_synthase"/>
    <property type="match status" value="1"/>
</dbReference>
<dbReference type="EC" id="6.3.5.4" evidence="2"/>
<dbReference type="EMBL" id="JACHJS010000001">
    <property type="protein sequence ID" value="MBB4965626.1"/>
    <property type="molecule type" value="Genomic_DNA"/>
</dbReference>
<dbReference type="SUPFAM" id="SSF52402">
    <property type="entry name" value="Adenine nucleotide alpha hydrolases-like"/>
    <property type="match status" value="1"/>
</dbReference>
<keyword evidence="7" id="KW-1185">Reference proteome</keyword>
<keyword evidence="3" id="KW-0061">Asparagine biosynthesis</keyword>
<name>A0A7W7WW12_9PSEU</name>
<reference evidence="6 7" key="1">
    <citation type="submission" date="2020-08" db="EMBL/GenBank/DDBJ databases">
        <title>Sequencing the genomes of 1000 actinobacteria strains.</title>
        <authorList>
            <person name="Klenk H.-P."/>
        </authorList>
    </citation>
    <scope>NUCLEOTIDE SEQUENCE [LARGE SCALE GENOMIC DNA]</scope>
    <source>
        <strain evidence="6 7">DSM 45084</strain>
    </source>
</reference>
<dbReference type="InterPro" id="IPR001962">
    <property type="entry name" value="Asn_synthase"/>
</dbReference>
<accession>A0A7W7WW12</accession>
<comment type="catalytic activity">
    <reaction evidence="4">
        <text>L-aspartate + L-glutamine + ATP + H2O = L-asparagine + L-glutamate + AMP + diphosphate + H(+)</text>
        <dbReference type="Rhea" id="RHEA:12228"/>
        <dbReference type="ChEBI" id="CHEBI:15377"/>
        <dbReference type="ChEBI" id="CHEBI:15378"/>
        <dbReference type="ChEBI" id="CHEBI:29985"/>
        <dbReference type="ChEBI" id="CHEBI:29991"/>
        <dbReference type="ChEBI" id="CHEBI:30616"/>
        <dbReference type="ChEBI" id="CHEBI:33019"/>
        <dbReference type="ChEBI" id="CHEBI:58048"/>
        <dbReference type="ChEBI" id="CHEBI:58359"/>
        <dbReference type="ChEBI" id="CHEBI:456215"/>
        <dbReference type="EC" id="6.3.5.4"/>
    </reaction>
</comment>
<comment type="caution">
    <text evidence="6">The sequence shown here is derived from an EMBL/GenBank/DDBJ whole genome shotgun (WGS) entry which is preliminary data.</text>
</comment>
<dbReference type="Gene3D" id="3.40.50.620">
    <property type="entry name" value="HUPs"/>
    <property type="match status" value="2"/>
</dbReference>
<organism evidence="6 7">
    <name type="scientific">Saccharothrix violaceirubra</name>
    <dbReference type="NCBI Taxonomy" id="413306"/>
    <lineage>
        <taxon>Bacteria</taxon>
        <taxon>Bacillati</taxon>
        <taxon>Actinomycetota</taxon>
        <taxon>Actinomycetes</taxon>
        <taxon>Pseudonocardiales</taxon>
        <taxon>Pseudonocardiaceae</taxon>
        <taxon>Saccharothrix</taxon>
    </lineage>
</organism>
<sequence>MSFVGVFPPAADRVPARLVPVWSDRPGLWLADGWHPGEVRTARHRDAGLLVLGQCFADDARLLADLRRAVDEDRPGSLTRWPGCHTVVVVRDSGVTVLVDQAGQYPVFHRTGGGRVVFGSHGATTAAVAGLPATPDRSTLLAGVFCPDVPALVGDRSVLVGVRRLGGGGVLTVDRSGTRTAATDPVPDRSTTFADGVDELRAALDAAVAARLADGRTVTADFSGGMDSTSLAFLAARHAPGLRLFAYHHPDAPAHDLEHARRYAGDLRLEIVTGTRETLSYQGLFDVAAGDEPDPAAVASARAALRLGRIGAGGLHLGGEGADALLVPPPSYLGDLARHGWWRGLARDVFAASRARNLSPTTVFRRSLTAAGTSTSRALRGLKTRLEHPRPHVVQWLDAISRWPGPGAAALWLTPRARRELAGLADEAARDRARHPVGDMADHTALHDLRTAGAVQRRLVETARPYGVWPHAPFLDADVIRACTRVAAHLKVSVETRKPLLRAAMADRVPDAVFTRRDKGDYTGEDYLGLRVHASTLVRELRRSAVADLDLVDPAAVIEAVDRAGTGAPVPFPVLNRLLGVEVWLRGR</sequence>
<evidence type="ECO:0000259" key="5">
    <source>
        <dbReference type="Pfam" id="PF00733"/>
    </source>
</evidence>
<evidence type="ECO:0000313" key="6">
    <source>
        <dbReference type="EMBL" id="MBB4965626.1"/>
    </source>
</evidence>
<dbReference type="RefSeq" id="WP_184669232.1">
    <property type="nucleotide sequence ID" value="NZ_JACHJS010000001.1"/>
</dbReference>
<proteinExistence type="predicted"/>
<dbReference type="PANTHER" id="PTHR43284">
    <property type="entry name" value="ASPARAGINE SYNTHETASE (GLUTAMINE-HYDROLYZING)"/>
    <property type="match status" value="1"/>
</dbReference>
<dbReference type="GO" id="GO:0004066">
    <property type="term" value="F:asparagine synthase (glutamine-hydrolyzing) activity"/>
    <property type="evidence" value="ECO:0007669"/>
    <property type="project" value="UniProtKB-EC"/>
</dbReference>
<evidence type="ECO:0000256" key="2">
    <source>
        <dbReference type="ARBA" id="ARBA00012737"/>
    </source>
</evidence>
<protein>
    <recommendedName>
        <fullName evidence="2">asparagine synthase (glutamine-hydrolyzing)</fullName>
        <ecNumber evidence="2">6.3.5.4</ecNumber>
    </recommendedName>
</protein>
<dbReference type="NCBIfam" id="NF033561">
    <property type="entry name" value="macrolact_Ik_Al"/>
    <property type="match status" value="1"/>
</dbReference>
<gene>
    <name evidence="6" type="ORF">F4559_002985</name>
</gene>
<comment type="pathway">
    <text evidence="1">Amino-acid biosynthesis; L-asparagine biosynthesis; L-asparagine from L-aspartate (L-Gln route): step 1/1.</text>
</comment>
<evidence type="ECO:0000313" key="7">
    <source>
        <dbReference type="Proteomes" id="UP000542674"/>
    </source>
</evidence>
<keyword evidence="6" id="KW-0436">Ligase</keyword>
<dbReference type="Proteomes" id="UP000542674">
    <property type="component" value="Unassembled WGS sequence"/>
</dbReference>
<evidence type="ECO:0000256" key="1">
    <source>
        <dbReference type="ARBA" id="ARBA00005187"/>
    </source>
</evidence>
<dbReference type="InterPro" id="IPR014729">
    <property type="entry name" value="Rossmann-like_a/b/a_fold"/>
</dbReference>
<evidence type="ECO:0000256" key="3">
    <source>
        <dbReference type="ARBA" id="ARBA00022888"/>
    </source>
</evidence>
<evidence type="ECO:0000256" key="4">
    <source>
        <dbReference type="ARBA" id="ARBA00048741"/>
    </source>
</evidence>
<dbReference type="GO" id="GO:0006529">
    <property type="term" value="P:asparagine biosynthetic process"/>
    <property type="evidence" value="ECO:0007669"/>
    <property type="project" value="UniProtKB-KW"/>
</dbReference>
<feature type="domain" description="Asparagine synthetase" evidence="5">
    <location>
        <begin position="199"/>
        <end position="585"/>
    </location>
</feature>
<dbReference type="InterPro" id="IPR051786">
    <property type="entry name" value="ASN_synthetase/amidase"/>
</dbReference>
<keyword evidence="3" id="KW-0028">Amino-acid biosynthesis</keyword>
<dbReference type="PANTHER" id="PTHR43284:SF1">
    <property type="entry name" value="ASPARAGINE SYNTHETASE"/>
    <property type="match status" value="1"/>
</dbReference>
<dbReference type="AlphaFoldDB" id="A0A7W7WW12"/>
<dbReference type="SUPFAM" id="SSF56235">
    <property type="entry name" value="N-terminal nucleophile aminohydrolases (Ntn hydrolases)"/>
    <property type="match status" value="1"/>
</dbReference>
<dbReference type="InterPro" id="IPR029055">
    <property type="entry name" value="Ntn_hydrolases_N"/>
</dbReference>